<keyword evidence="2" id="KW-1185">Reference proteome</keyword>
<dbReference type="Gramene" id="CDP03423">
    <property type="protein sequence ID" value="CDP03423"/>
    <property type="gene ID" value="GSCOC_T00015161001"/>
</dbReference>
<reference evidence="2" key="1">
    <citation type="journal article" date="2014" name="Science">
        <title>The coffee genome provides insight into the convergent evolution of caffeine biosynthesis.</title>
        <authorList>
            <person name="Denoeud F."/>
            <person name="Carretero-Paulet L."/>
            <person name="Dereeper A."/>
            <person name="Droc G."/>
            <person name="Guyot R."/>
            <person name="Pietrella M."/>
            <person name="Zheng C."/>
            <person name="Alberti A."/>
            <person name="Anthony F."/>
            <person name="Aprea G."/>
            <person name="Aury J.M."/>
            <person name="Bento P."/>
            <person name="Bernard M."/>
            <person name="Bocs S."/>
            <person name="Campa C."/>
            <person name="Cenci A."/>
            <person name="Combes M.C."/>
            <person name="Crouzillat D."/>
            <person name="Da Silva C."/>
            <person name="Daddiego L."/>
            <person name="De Bellis F."/>
            <person name="Dussert S."/>
            <person name="Garsmeur O."/>
            <person name="Gayraud T."/>
            <person name="Guignon V."/>
            <person name="Jahn K."/>
            <person name="Jamilloux V."/>
            <person name="Joet T."/>
            <person name="Labadie K."/>
            <person name="Lan T."/>
            <person name="Leclercq J."/>
            <person name="Lepelley M."/>
            <person name="Leroy T."/>
            <person name="Li L.T."/>
            <person name="Librado P."/>
            <person name="Lopez L."/>
            <person name="Munoz A."/>
            <person name="Noel B."/>
            <person name="Pallavicini A."/>
            <person name="Perrotta G."/>
            <person name="Poncet V."/>
            <person name="Pot D."/>
            <person name="Priyono X."/>
            <person name="Rigoreau M."/>
            <person name="Rouard M."/>
            <person name="Rozas J."/>
            <person name="Tranchant-Dubreuil C."/>
            <person name="VanBuren R."/>
            <person name="Zhang Q."/>
            <person name="Andrade A.C."/>
            <person name="Argout X."/>
            <person name="Bertrand B."/>
            <person name="de Kochko A."/>
            <person name="Graziosi G."/>
            <person name="Henry R.J."/>
            <person name="Jayarama X."/>
            <person name="Ming R."/>
            <person name="Nagai C."/>
            <person name="Rounsley S."/>
            <person name="Sankoff D."/>
            <person name="Giuliano G."/>
            <person name="Albert V.A."/>
            <person name="Wincker P."/>
            <person name="Lashermes P."/>
        </authorList>
    </citation>
    <scope>NUCLEOTIDE SEQUENCE [LARGE SCALE GENOMIC DNA]</scope>
    <source>
        <strain evidence="2">cv. DH200-94</strain>
    </source>
</reference>
<name>A0A068U731_COFCA</name>
<protein>
    <submittedName>
        <fullName evidence="1">Uncharacterized protein</fullName>
    </submittedName>
</protein>
<sequence length="57" mass="6548">MRSDEVFLNQELFLFGIFCRFLKEDTLTPKGPSTYGRKLLNGGRAWNRHYIGVTGVP</sequence>
<gene>
    <name evidence="1" type="ORF">GSCOC_T00015161001</name>
</gene>
<dbReference type="Proteomes" id="UP000295252">
    <property type="component" value="Chromosome V"/>
</dbReference>
<accession>A0A068U731</accession>
<evidence type="ECO:0000313" key="1">
    <source>
        <dbReference type="EMBL" id="CDP03423.1"/>
    </source>
</evidence>
<dbReference type="AlphaFoldDB" id="A0A068U731"/>
<organism evidence="1 2">
    <name type="scientific">Coffea canephora</name>
    <name type="common">Robusta coffee</name>
    <dbReference type="NCBI Taxonomy" id="49390"/>
    <lineage>
        <taxon>Eukaryota</taxon>
        <taxon>Viridiplantae</taxon>
        <taxon>Streptophyta</taxon>
        <taxon>Embryophyta</taxon>
        <taxon>Tracheophyta</taxon>
        <taxon>Spermatophyta</taxon>
        <taxon>Magnoliopsida</taxon>
        <taxon>eudicotyledons</taxon>
        <taxon>Gunneridae</taxon>
        <taxon>Pentapetalae</taxon>
        <taxon>asterids</taxon>
        <taxon>lamiids</taxon>
        <taxon>Gentianales</taxon>
        <taxon>Rubiaceae</taxon>
        <taxon>Ixoroideae</taxon>
        <taxon>Gardenieae complex</taxon>
        <taxon>Bertiereae - Coffeeae clade</taxon>
        <taxon>Coffeeae</taxon>
        <taxon>Coffea</taxon>
    </lineage>
</organism>
<proteinExistence type="predicted"/>
<dbReference type="EMBL" id="HG739094">
    <property type="protein sequence ID" value="CDP03423.1"/>
    <property type="molecule type" value="Genomic_DNA"/>
</dbReference>
<dbReference type="InParanoid" id="A0A068U731"/>
<evidence type="ECO:0000313" key="2">
    <source>
        <dbReference type="Proteomes" id="UP000295252"/>
    </source>
</evidence>